<sequence length="661" mass="76846">MEKSLSDKNYLLKSHLPSIGCFCTVLQYVSSKCILKGMLAMLFKGGKRFYQQHVKISTEFSDILIIDKNSPKIIEISCNTLIRECLKRIQYSSKRVGFYKIIGCEELQAFINFLVENPLHKAQITTLKILSQQVNDEISYLETRNIHLSELLSRILPTTIKHLTLKFALSFKLKIVKVHENICNYLQNTPNIQSLKLERIIIFVPEIDNIWGNFFKLNQSLKKLTIKDSSNNYDFGEQFWMGLKRKPAKITHFRLINTKLTTYSFYYFTAFLRSTPYFTQFEMRGSCFQKITDLSDKKVINNQTADFNLIDELMGRRIHDLKFCISKDSHMYEGNEQNAFANVMKGFLGENITIQNASINDNRKISYLVDNHRVKKFKLESSYIIKSQFDKLIKSLGIQPNLISFKLNQVLLNNKNKDSLIPLENCKNLQILSIQDTGEGSFQLIENLVSRIGKQLRSFAYVSTKSDSQQRFSLLIHLNPKILRKLKIQCALYQKYPDMGIEFHDNLEDIHALSTFNNLQKLKLHLDYISLNSINALGDMLSAISQNLRYLQIEIYKECMDLQLMTMTTFTSISSDDYEKYQKRNQNKEGVKQYMVNFAEGLGLCTRLIEVKLPTEFLDTPFFDNYYGFIDRNGLDSNLFVMRSVLGSQQTKPEIYKSFLL</sequence>
<dbReference type="Proteomes" id="UP000039865">
    <property type="component" value="Unassembled WGS sequence"/>
</dbReference>
<dbReference type="SUPFAM" id="SSF52047">
    <property type="entry name" value="RNI-like"/>
    <property type="match status" value="1"/>
</dbReference>
<name>A0A078AFD7_STYLE</name>
<gene>
    <name evidence="1" type="primary">Contig7937.g8471</name>
    <name evidence="1" type="ORF">STYLEM_9886</name>
</gene>
<evidence type="ECO:0000313" key="1">
    <source>
        <dbReference type="EMBL" id="CDW80880.1"/>
    </source>
</evidence>
<evidence type="ECO:0000313" key="2">
    <source>
        <dbReference type="Proteomes" id="UP000039865"/>
    </source>
</evidence>
<accession>A0A078AFD7</accession>
<keyword evidence="2" id="KW-1185">Reference proteome</keyword>
<protein>
    <submittedName>
        <fullName evidence="1">Uncharacterized protein</fullName>
    </submittedName>
</protein>
<organism evidence="1 2">
    <name type="scientific">Stylonychia lemnae</name>
    <name type="common">Ciliate</name>
    <dbReference type="NCBI Taxonomy" id="5949"/>
    <lineage>
        <taxon>Eukaryota</taxon>
        <taxon>Sar</taxon>
        <taxon>Alveolata</taxon>
        <taxon>Ciliophora</taxon>
        <taxon>Intramacronucleata</taxon>
        <taxon>Spirotrichea</taxon>
        <taxon>Stichotrichia</taxon>
        <taxon>Sporadotrichida</taxon>
        <taxon>Oxytrichidae</taxon>
        <taxon>Stylonychinae</taxon>
        <taxon>Stylonychia</taxon>
    </lineage>
</organism>
<dbReference type="AlphaFoldDB" id="A0A078AFD7"/>
<dbReference type="EMBL" id="CCKQ01009395">
    <property type="protein sequence ID" value="CDW80880.1"/>
    <property type="molecule type" value="Genomic_DNA"/>
</dbReference>
<proteinExistence type="predicted"/>
<dbReference type="InParanoid" id="A0A078AFD7"/>
<reference evidence="1 2" key="1">
    <citation type="submission" date="2014-06" db="EMBL/GenBank/DDBJ databases">
        <authorList>
            <person name="Swart Estienne"/>
        </authorList>
    </citation>
    <scope>NUCLEOTIDE SEQUENCE [LARGE SCALE GENOMIC DNA]</scope>
    <source>
        <strain evidence="1 2">130c</strain>
    </source>
</reference>